<proteinExistence type="predicted"/>
<evidence type="ECO:0000313" key="5">
    <source>
        <dbReference type="EMBL" id="KAL0372581.1"/>
    </source>
</evidence>
<sequence length="576" mass="63188">MSTKSRNFRRRAGDDEDEDDTNSAAPSTAKSNGGPSTTNRPSATSKPKKSSSQPPSKSLLSFADDDDESPFSRPAPKPSSSSSSRLSKSSAHKLTSSKDRLAPHPPSSTLPSNVQPQAGVYTKEALLELQKNTKILAAPARNKPKPEPEPVVVLKGLIKPVIANDLDSGTTARSQDFEEDDMGFDRKRKDLNIERNDALSRLKDIGLGPGLREDEEVIPDKATIEAIRAKRERLRQAKAAAPDYIALDGGSNHGAAEGLSDEEPEFQGRIGFFGEKIGGVDKKGVFEDFEEKAMPKERGTEMVSDDEDEEDKMWEEEQVRKGLGKRLDDGVGAQGVVEVLLLSVAFGKVVVCSQVLGGELVGSNVMSMSQQAELAKKALNENLRRVKESHGRTMVSLAKTEENLSSSLLNITSLENSLAAAGEKFLFMQKLREFVSVICEFLQHKAPFIEELEEQMQKLHEERARAITERRAADDDDEISEIEQAIIAARAEFRKGVSNPEKVAAAIAASQIASANARALKSAPVELDEFGRDVNLQKRMDITRRAEARQRRRAKVDSKRKLAMENDNSVQQNGRD</sequence>
<dbReference type="EMBL" id="JACGWM010000005">
    <property type="protein sequence ID" value="KAL0372581.1"/>
    <property type="molecule type" value="Genomic_DNA"/>
</dbReference>
<keyword evidence="3" id="KW-0175">Coiled coil</keyword>
<feature type="region of interest" description="Disordered" evidence="4">
    <location>
        <begin position="1"/>
        <end position="117"/>
    </location>
</feature>
<feature type="compositionally biased region" description="Polar residues" evidence="4">
    <location>
        <begin position="566"/>
        <end position="576"/>
    </location>
</feature>
<dbReference type="InterPro" id="IPR028211">
    <property type="entry name" value="Ntr2"/>
</dbReference>
<organism evidence="5">
    <name type="scientific">Sesamum calycinum</name>
    <dbReference type="NCBI Taxonomy" id="2727403"/>
    <lineage>
        <taxon>Eukaryota</taxon>
        <taxon>Viridiplantae</taxon>
        <taxon>Streptophyta</taxon>
        <taxon>Embryophyta</taxon>
        <taxon>Tracheophyta</taxon>
        <taxon>Spermatophyta</taxon>
        <taxon>Magnoliopsida</taxon>
        <taxon>eudicotyledons</taxon>
        <taxon>Gunneridae</taxon>
        <taxon>Pentapetalae</taxon>
        <taxon>asterids</taxon>
        <taxon>lamiids</taxon>
        <taxon>Lamiales</taxon>
        <taxon>Pedaliaceae</taxon>
        <taxon>Sesamum</taxon>
    </lineage>
</organism>
<feature type="coiled-coil region" evidence="3">
    <location>
        <begin position="449"/>
        <end position="476"/>
    </location>
</feature>
<feature type="compositionally biased region" description="Low complexity" evidence="4">
    <location>
        <begin position="71"/>
        <end position="89"/>
    </location>
</feature>
<reference evidence="5" key="2">
    <citation type="journal article" date="2024" name="Plant">
        <title>Genomic evolution and insights into agronomic trait innovations of Sesamum species.</title>
        <authorList>
            <person name="Miao H."/>
            <person name="Wang L."/>
            <person name="Qu L."/>
            <person name="Liu H."/>
            <person name="Sun Y."/>
            <person name="Le M."/>
            <person name="Wang Q."/>
            <person name="Wei S."/>
            <person name="Zheng Y."/>
            <person name="Lin W."/>
            <person name="Duan Y."/>
            <person name="Cao H."/>
            <person name="Xiong S."/>
            <person name="Wang X."/>
            <person name="Wei L."/>
            <person name="Li C."/>
            <person name="Ma Q."/>
            <person name="Ju M."/>
            <person name="Zhao R."/>
            <person name="Li G."/>
            <person name="Mu C."/>
            <person name="Tian Q."/>
            <person name="Mei H."/>
            <person name="Zhang T."/>
            <person name="Gao T."/>
            <person name="Zhang H."/>
        </authorList>
    </citation>
    <scope>NUCLEOTIDE SEQUENCE</scope>
    <source>
        <strain evidence="5">KEN8</strain>
    </source>
</reference>
<protein>
    <submittedName>
        <fullName evidence="5">Transcriptional repressor ILP1</fullName>
    </submittedName>
</protein>
<dbReference type="GO" id="GO:0003677">
    <property type="term" value="F:DNA binding"/>
    <property type="evidence" value="ECO:0007669"/>
    <property type="project" value="InterPro"/>
</dbReference>
<comment type="subcellular location">
    <subcellularLocation>
        <location evidence="1">Nucleus</location>
    </subcellularLocation>
</comment>
<feature type="compositionally biased region" description="Basic and acidic residues" evidence="4">
    <location>
        <begin position="541"/>
        <end position="564"/>
    </location>
</feature>
<dbReference type="InterPro" id="IPR012890">
    <property type="entry name" value="GCFC2-like"/>
</dbReference>
<name>A0AAW2QZ18_9LAMI</name>
<dbReference type="GO" id="GO:0000390">
    <property type="term" value="P:spliceosomal complex disassembly"/>
    <property type="evidence" value="ECO:0007669"/>
    <property type="project" value="InterPro"/>
</dbReference>
<gene>
    <name evidence="5" type="ORF">Scaly_0939700</name>
</gene>
<dbReference type="PANTHER" id="PTHR12214">
    <property type="entry name" value="GC-RICH SEQUENCE DNA-BINDING FACTOR"/>
    <property type="match status" value="1"/>
</dbReference>
<accession>A0AAW2QZ18</accession>
<evidence type="ECO:0000256" key="1">
    <source>
        <dbReference type="ARBA" id="ARBA00004123"/>
    </source>
</evidence>
<keyword evidence="2" id="KW-0539">Nucleus</keyword>
<comment type="caution">
    <text evidence="5">The sequence shown here is derived from an EMBL/GenBank/DDBJ whole genome shotgun (WGS) entry which is preliminary data.</text>
</comment>
<evidence type="ECO:0000256" key="3">
    <source>
        <dbReference type="SAM" id="Coils"/>
    </source>
</evidence>
<dbReference type="Pfam" id="PF15458">
    <property type="entry name" value="NTR2"/>
    <property type="match status" value="1"/>
</dbReference>
<feature type="compositionally biased region" description="Low complexity" evidence="4">
    <location>
        <begin position="41"/>
        <end position="61"/>
    </location>
</feature>
<dbReference type="GO" id="GO:0071008">
    <property type="term" value="C:U2-type post-mRNA release spliceosomal complex"/>
    <property type="evidence" value="ECO:0007669"/>
    <property type="project" value="InterPro"/>
</dbReference>
<feature type="compositionally biased region" description="Basic residues" evidence="4">
    <location>
        <begin position="1"/>
        <end position="10"/>
    </location>
</feature>
<dbReference type="AlphaFoldDB" id="A0AAW2QZ18"/>
<feature type="compositionally biased region" description="Polar residues" evidence="4">
    <location>
        <begin position="22"/>
        <end position="40"/>
    </location>
</feature>
<reference evidence="5" key="1">
    <citation type="submission" date="2020-06" db="EMBL/GenBank/DDBJ databases">
        <authorList>
            <person name="Li T."/>
            <person name="Hu X."/>
            <person name="Zhang T."/>
            <person name="Song X."/>
            <person name="Zhang H."/>
            <person name="Dai N."/>
            <person name="Sheng W."/>
            <person name="Hou X."/>
            <person name="Wei L."/>
        </authorList>
    </citation>
    <scope>NUCLEOTIDE SEQUENCE</scope>
    <source>
        <strain evidence="5">KEN8</strain>
        <tissue evidence="5">Leaf</tissue>
    </source>
</reference>
<evidence type="ECO:0000256" key="4">
    <source>
        <dbReference type="SAM" id="MobiDB-lite"/>
    </source>
</evidence>
<feature type="region of interest" description="Disordered" evidence="4">
    <location>
        <begin position="541"/>
        <end position="576"/>
    </location>
</feature>
<dbReference type="PANTHER" id="PTHR12214:SF0">
    <property type="entry name" value="LD29489P"/>
    <property type="match status" value="1"/>
</dbReference>
<evidence type="ECO:0000256" key="2">
    <source>
        <dbReference type="ARBA" id="ARBA00023242"/>
    </source>
</evidence>